<dbReference type="CDD" id="cd00093">
    <property type="entry name" value="HTH_XRE"/>
    <property type="match status" value="1"/>
</dbReference>
<dbReference type="Gene3D" id="1.10.260.40">
    <property type="entry name" value="lambda repressor-like DNA-binding domains"/>
    <property type="match status" value="1"/>
</dbReference>
<dbReference type="AlphaFoldDB" id="A0A2V4V9N9"/>
<dbReference type="InterPro" id="IPR001387">
    <property type="entry name" value="Cro/C1-type_HTH"/>
</dbReference>
<keyword evidence="6" id="KW-1185">Reference proteome</keyword>
<evidence type="ECO:0000313" key="5">
    <source>
        <dbReference type="Proteomes" id="UP000247790"/>
    </source>
</evidence>
<reference evidence="4 6" key="2">
    <citation type="submission" date="2020-06" db="EMBL/GenBank/DDBJ databases">
        <title>Complete genome of Paenibacillus barcinonensis KACC11450.</title>
        <authorList>
            <person name="Kim M."/>
            <person name="Park Y.-J."/>
            <person name="Shin J.-H."/>
        </authorList>
    </citation>
    <scope>NUCLEOTIDE SEQUENCE [LARGE SCALE GENOMIC DNA]</scope>
    <source>
        <strain evidence="4 6">KACC11450</strain>
    </source>
</reference>
<evidence type="ECO:0000256" key="1">
    <source>
        <dbReference type="ARBA" id="ARBA00023125"/>
    </source>
</evidence>
<gene>
    <name evidence="3" type="ORF">DFQ00_106347</name>
    <name evidence="4" type="ORF">HUB98_04045</name>
</gene>
<protein>
    <submittedName>
        <fullName evidence="3">DNA-binding XRE family transcriptional regulator</fullName>
    </submittedName>
    <submittedName>
        <fullName evidence="4">Helix-turn-helix transcriptional regulator</fullName>
    </submittedName>
</protein>
<keyword evidence="1 3" id="KW-0238">DNA-binding</keyword>
<accession>A0A2V4V9N9</accession>
<dbReference type="Proteomes" id="UP000247790">
    <property type="component" value="Unassembled WGS sequence"/>
</dbReference>
<dbReference type="EMBL" id="QJSW01000006">
    <property type="protein sequence ID" value="PYE49361.1"/>
    <property type="molecule type" value="Genomic_DNA"/>
</dbReference>
<organism evidence="3 5">
    <name type="scientific">Paenibacillus barcinonensis</name>
    <dbReference type="NCBI Taxonomy" id="198119"/>
    <lineage>
        <taxon>Bacteria</taxon>
        <taxon>Bacillati</taxon>
        <taxon>Bacillota</taxon>
        <taxon>Bacilli</taxon>
        <taxon>Bacillales</taxon>
        <taxon>Paenibacillaceae</taxon>
        <taxon>Paenibacillus</taxon>
    </lineage>
</organism>
<dbReference type="PANTHER" id="PTHR46558">
    <property type="entry name" value="TRACRIPTIONAL REGULATORY PROTEIN-RELATED-RELATED"/>
    <property type="match status" value="1"/>
</dbReference>
<reference evidence="3 5" key="1">
    <citation type="submission" date="2018-06" db="EMBL/GenBank/DDBJ databases">
        <title>Genomic Encyclopedia of Type Strains, Phase III (KMG-III): the genomes of soil and plant-associated and newly described type strains.</title>
        <authorList>
            <person name="Whitman W."/>
        </authorList>
    </citation>
    <scope>NUCLEOTIDE SEQUENCE [LARGE SCALE GENOMIC DNA]</scope>
    <source>
        <strain evidence="3 5">CECT 7022</strain>
    </source>
</reference>
<feature type="domain" description="HTH cro/C1-type" evidence="2">
    <location>
        <begin position="8"/>
        <end position="62"/>
    </location>
</feature>
<evidence type="ECO:0000259" key="2">
    <source>
        <dbReference type="PROSITE" id="PS50943"/>
    </source>
</evidence>
<dbReference type="PANTHER" id="PTHR46558:SF11">
    <property type="entry name" value="HTH-TYPE TRANSCRIPTIONAL REGULATOR XRE"/>
    <property type="match status" value="1"/>
</dbReference>
<evidence type="ECO:0000313" key="4">
    <source>
        <dbReference type="EMBL" id="QKS55570.1"/>
    </source>
</evidence>
<dbReference type="RefSeq" id="WP_110896858.1">
    <property type="nucleotide sequence ID" value="NZ_CP054614.1"/>
</dbReference>
<proteinExistence type="predicted"/>
<dbReference type="EMBL" id="CP054614">
    <property type="protein sequence ID" value="QKS55570.1"/>
    <property type="molecule type" value="Genomic_DNA"/>
</dbReference>
<evidence type="ECO:0000313" key="3">
    <source>
        <dbReference type="EMBL" id="PYE49361.1"/>
    </source>
</evidence>
<dbReference type="SMART" id="SM00530">
    <property type="entry name" value="HTH_XRE"/>
    <property type="match status" value="1"/>
</dbReference>
<sequence length="137" mass="16123">MSSYPNRIREIRKSQHKSGVEVAQYLRISPQFFYNLETGKRTLTSDVASKLAGYFNVSVDYLLGRQNDDKNNNMRNESFPEWATKEDIADFRKMLEDEQPVLFDGIPIEGEKRQRVIDILSGLFWEEKLEQDKKKKE</sequence>
<dbReference type="GO" id="GO:0003677">
    <property type="term" value="F:DNA binding"/>
    <property type="evidence" value="ECO:0007669"/>
    <property type="project" value="UniProtKB-KW"/>
</dbReference>
<dbReference type="OrthoDB" id="9812960at2"/>
<dbReference type="InterPro" id="IPR010982">
    <property type="entry name" value="Lambda_DNA-bd_dom_sf"/>
</dbReference>
<dbReference type="SUPFAM" id="SSF47413">
    <property type="entry name" value="lambda repressor-like DNA-binding domains"/>
    <property type="match status" value="1"/>
</dbReference>
<dbReference type="Proteomes" id="UP000509327">
    <property type="component" value="Chromosome"/>
</dbReference>
<dbReference type="Pfam" id="PF01381">
    <property type="entry name" value="HTH_3"/>
    <property type="match status" value="1"/>
</dbReference>
<name>A0A2V4V9N9_PAEBA</name>
<evidence type="ECO:0000313" key="6">
    <source>
        <dbReference type="Proteomes" id="UP000509327"/>
    </source>
</evidence>
<dbReference type="PROSITE" id="PS50943">
    <property type="entry name" value="HTH_CROC1"/>
    <property type="match status" value="1"/>
</dbReference>